<name>A0ABD3MER5_9STRA</name>
<comment type="caution">
    <text evidence="3">The sequence shown here is derived from an EMBL/GenBank/DDBJ whole genome shotgun (WGS) entry which is preliminary data.</text>
</comment>
<evidence type="ECO:0000313" key="3">
    <source>
        <dbReference type="EMBL" id="KAL3760657.1"/>
    </source>
</evidence>
<feature type="transmembrane region" description="Helical" evidence="2">
    <location>
        <begin position="57"/>
        <end position="76"/>
    </location>
</feature>
<evidence type="ECO:0000256" key="1">
    <source>
        <dbReference type="SAM" id="MobiDB-lite"/>
    </source>
</evidence>
<keyword evidence="2" id="KW-0472">Membrane</keyword>
<accession>A0ABD3MER5</accession>
<feature type="transmembrane region" description="Helical" evidence="2">
    <location>
        <begin position="21"/>
        <end position="41"/>
    </location>
</feature>
<dbReference type="AlphaFoldDB" id="A0ABD3MER5"/>
<sequence>MARIAGGRVILVPPPVSNHDSSWGWVVITTTVVVVIVASIVQQNDHENDGAQPQHSGLYYGVVAAILGCAIVYRMLSRRYRHQFIEASIEITENGVQLVSTYGVPSYSSPPPSSKNYSSSLNSTSPSSQKDQYQQKQRRRPSIITISKSNPFPNTNTVHNKNIKQYTHHKIIHAQIPHSDILDVIVMEIVWPHCVWSQVAFRVRNTMTVTANGDGASRRTNGLPNEEQESGQSVAAVVSKLRKSDDRNDANPQRHLHLSASSSSQAAGVAQQLLAKGEASIITAFPSHDCHGMLSYEECLLVQAEIEKLLGI</sequence>
<proteinExistence type="predicted"/>
<protein>
    <submittedName>
        <fullName evidence="3">Uncharacterized protein</fullName>
    </submittedName>
</protein>
<gene>
    <name evidence="3" type="ORF">ACHAWU_002167</name>
</gene>
<organism evidence="3 4">
    <name type="scientific">Discostella pseudostelligera</name>
    <dbReference type="NCBI Taxonomy" id="259834"/>
    <lineage>
        <taxon>Eukaryota</taxon>
        <taxon>Sar</taxon>
        <taxon>Stramenopiles</taxon>
        <taxon>Ochrophyta</taxon>
        <taxon>Bacillariophyta</taxon>
        <taxon>Coscinodiscophyceae</taxon>
        <taxon>Thalassiosirophycidae</taxon>
        <taxon>Stephanodiscales</taxon>
        <taxon>Stephanodiscaceae</taxon>
        <taxon>Discostella</taxon>
    </lineage>
</organism>
<dbReference type="EMBL" id="JALLBG020000176">
    <property type="protein sequence ID" value="KAL3760657.1"/>
    <property type="molecule type" value="Genomic_DNA"/>
</dbReference>
<feature type="region of interest" description="Disordered" evidence="1">
    <location>
        <begin position="107"/>
        <end position="157"/>
    </location>
</feature>
<keyword evidence="2" id="KW-1133">Transmembrane helix</keyword>
<evidence type="ECO:0000256" key="2">
    <source>
        <dbReference type="SAM" id="Phobius"/>
    </source>
</evidence>
<feature type="compositionally biased region" description="Polar residues" evidence="1">
    <location>
        <begin position="144"/>
        <end position="157"/>
    </location>
</feature>
<keyword evidence="2" id="KW-0812">Transmembrane</keyword>
<reference evidence="3 4" key="1">
    <citation type="submission" date="2024-10" db="EMBL/GenBank/DDBJ databases">
        <title>Updated reference genomes for cyclostephanoid diatoms.</title>
        <authorList>
            <person name="Roberts W.R."/>
            <person name="Alverson A.J."/>
        </authorList>
    </citation>
    <scope>NUCLEOTIDE SEQUENCE [LARGE SCALE GENOMIC DNA]</scope>
    <source>
        <strain evidence="3 4">AJA232-27</strain>
    </source>
</reference>
<keyword evidence="4" id="KW-1185">Reference proteome</keyword>
<feature type="compositionally biased region" description="Low complexity" evidence="1">
    <location>
        <begin position="114"/>
        <end position="135"/>
    </location>
</feature>
<evidence type="ECO:0000313" key="4">
    <source>
        <dbReference type="Proteomes" id="UP001530293"/>
    </source>
</evidence>
<dbReference type="Proteomes" id="UP001530293">
    <property type="component" value="Unassembled WGS sequence"/>
</dbReference>
<feature type="region of interest" description="Disordered" evidence="1">
    <location>
        <begin position="211"/>
        <end position="263"/>
    </location>
</feature>